<evidence type="ECO:0000256" key="3">
    <source>
        <dbReference type="ARBA" id="ARBA00022989"/>
    </source>
</evidence>
<keyword evidence="4 6" id="KW-0472">Membrane</keyword>
<accession>A0A1L3MGI8</accession>
<evidence type="ECO:0000256" key="4">
    <source>
        <dbReference type="ARBA" id="ARBA00023136"/>
    </source>
</evidence>
<evidence type="ECO:0000259" key="7">
    <source>
        <dbReference type="PROSITE" id="PS50850"/>
    </source>
</evidence>
<dbReference type="Pfam" id="PF07690">
    <property type="entry name" value="MFS_1"/>
    <property type="match status" value="1"/>
</dbReference>
<feature type="transmembrane region" description="Helical" evidence="6">
    <location>
        <begin position="98"/>
        <end position="119"/>
    </location>
</feature>
<dbReference type="InterPro" id="IPR036259">
    <property type="entry name" value="MFS_trans_sf"/>
</dbReference>
<evidence type="ECO:0000256" key="1">
    <source>
        <dbReference type="ARBA" id="ARBA00004651"/>
    </source>
</evidence>
<evidence type="ECO:0000313" key="9">
    <source>
        <dbReference type="Proteomes" id="UP000182938"/>
    </source>
</evidence>
<dbReference type="PROSITE" id="PS50850">
    <property type="entry name" value="MFS"/>
    <property type="match status" value="1"/>
</dbReference>
<dbReference type="InterPro" id="IPR020846">
    <property type="entry name" value="MFS_dom"/>
</dbReference>
<evidence type="ECO:0000256" key="2">
    <source>
        <dbReference type="ARBA" id="ARBA00022692"/>
    </source>
</evidence>
<organism evidence="8 9">
    <name type="scientific">Janibacter indicus</name>
    <dbReference type="NCBI Taxonomy" id="857417"/>
    <lineage>
        <taxon>Bacteria</taxon>
        <taxon>Bacillati</taxon>
        <taxon>Actinomycetota</taxon>
        <taxon>Actinomycetes</taxon>
        <taxon>Micrococcales</taxon>
        <taxon>Intrasporangiaceae</taxon>
        <taxon>Janibacter</taxon>
    </lineage>
</organism>
<evidence type="ECO:0000256" key="5">
    <source>
        <dbReference type="SAM" id="MobiDB-lite"/>
    </source>
</evidence>
<evidence type="ECO:0000313" key="8">
    <source>
        <dbReference type="EMBL" id="APH01354.1"/>
    </source>
</evidence>
<feature type="region of interest" description="Disordered" evidence="5">
    <location>
        <begin position="1"/>
        <end position="20"/>
    </location>
</feature>
<dbReference type="SUPFAM" id="SSF103473">
    <property type="entry name" value="MFS general substrate transporter"/>
    <property type="match status" value="1"/>
</dbReference>
<dbReference type="PANTHER" id="PTHR23528">
    <property type="match status" value="1"/>
</dbReference>
<dbReference type="InterPro" id="IPR011701">
    <property type="entry name" value="MFS"/>
</dbReference>
<keyword evidence="2 6" id="KW-0812">Transmembrane</keyword>
<dbReference type="AlphaFoldDB" id="A0A1L3MGI8"/>
<dbReference type="Gene3D" id="1.20.1250.20">
    <property type="entry name" value="MFS general substrate transporter like domains"/>
    <property type="match status" value="2"/>
</dbReference>
<name>A0A1L3MGI8_9MICO</name>
<reference evidence="8 9" key="1">
    <citation type="submission" date="2015-11" db="EMBL/GenBank/DDBJ databases">
        <authorList>
            <person name="Zhang Y."/>
            <person name="Guo Z."/>
        </authorList>
    </citation>
    <scope>NUCLEOTIDE SEQUENCE [LARGE SCALE GENOMIC DNA]</scope>
    <source>
        <strain evidence="8 9">YFY001</strain>
    </source>
</reference>
<protein>
    <submittedName>
        <fullName evidence="8">MFS transporter</fullName>
    </submittedName>
</protein>
<feature type="transmembrane region" description="Helical" evidence="6">
    <location>
        <begin position="157"/>
        <end position="180"/>
    </location>
</feature>
<dbReference type="GO" id="GO:0022857">
    <property type="term" value="F:transmembrane transporter activity"/>
    <property type="evidence" value="ECO:0007669"/>
    <property type="project" value="InterPro"/>
</dbReference>
<feature type="transmembrane region" description="Helical" evidence="6">
    <location>
        <begin position="125"/>
        <end position="145"/>
    </location>
</feature>
<feature type="transmembrane region" description="Helical" evidence="6">
    <location>
        <begin position="186"/>
        <end position="203"/>
    </location>
</feature>
<feature type="transmembrane region" description="Helical" evidence="6">
    <location>
        <begin position="30"/>
        <end position="51"/>
    </location>
</feature>
<dbReference type="GO" id="GO:0005886">
    <property type="term" value="C:plasma membrane"/>
    <property type="evidence" value="ECO:0007669"/>
    <property type="project" value="UniProtKB-SubCell"/>
</dbReference>
<proteinExistence type="predicted"/>
<gene>
    <name evidence="8" type="ORF">ASJ30_07185</name>
</gene>
<keyword evidence="9" id="KW-1185">Reference proteome</keyword>
<dbReference type="PANTHER" id="PTHR23528:SF1">
    <property type="entry name" value="MAJOR FACILITATOR SUPERFAMILY (MFS) PROFILE DOMAIN-CONTAINING PROTEIN"/>
    <property type="match status" value="1"/>
</dbReference>
<feature type="transmembrane region" description="Helical" evidence="6">
    <location>
        <begin position="368"/>
        <end position="393"/>
    </location>
</feature>
<dbReference type="RefSeq" id="WP_072624504.1">
    <property type="nucleotide sequence ID" value="NZ_CP013290.1"/>
</dbReference>
<evidence type="ECO:0000256" key="6">
    <source>
        <dbReference type="SAM" id="Phobius"/>
    </source>
</evidence>
<feature type="transmembrane region" description="Helical" evidence="6">
    <location>
        <begin position="273"/>
        <end position="294"/>
    </location>
</feature>
<dbReference type="Proteomes" id="UP000182938">
    <property type="component" value="Chromosome"/>
</dbReference>
<sequence>MQPPSGVTVDAPDPFADPTTPVPPGWIARLGLAGVGMCAGWFGPIQVLLGLQAASLTPDHKEVTLSLVTGVGAAVSTLANPLAGAFSDRTTSRFGRRVPWLVGGTLVGALGLVVLAAAGSVPVMILGWCLVQAGLNGTLAALTAAVPDLVPVEQRGLVSGVVGMTQTLGIVVGTGVATLVSGTTGAYLVLAVLAVAAVTPFVLRSLDRPLPRGHLPRTPVRQFLAGFWISPRRHPDFAWAWATRFLATVANSICTMYLLFFLTDAVGVADPELGVLVLTLLYAACLIVSAIVAGIWSDRIGLRKPFVTASGVVMSSAAVLLAIVQTWSAALVGAVILGIGYGVYLAVDFALITQVLPRAGDRARDLGVINIANALPQVLAPAIAGPIITWFAAHATHAAGYRTLYLLAAAIGLAAAVLIRKIRSVA</sequence>
<keyword evidence="3 6" id="KW-1133">Transmembrane helix</keyword>
<feature type="transmembrane region" description="Helical" evidence="6">
    <location>
        <begin position="237"/>
        <end position="261"/>
    </location>
</feature>
<feature type="transmembrane region" description="Helical" evidence="6">
    <location>
        <begin position="306"/>
        <end position="324"/>
    </location>
</feature>
<comment type="subcellular location">
    <subcellularLocation>
        <location evidence="1">Cell membrane</location>
        <topology evidence="1">Multi-pass membrane protein</topology>
    </subcellularLocation>
</comment>
<feature type="transmembrane region" description="Helical" evidence="6">
    <location>
        <begin position="63"/>
        <end position="86"/>
    </location>
</feature>
<feature type="compositionally biased region" description="Low complexity" evidence="5">
    <location>
        <begin position="7"/>
        <end position="19"/>
    </location>
</feature>
<feature type="transmembrane region" description="Helical" evidence="6">
    <location>
        <begin position="399"/>
        <end position="419"/>
    </location>
</feature>
<feature type="domain" description="Major facilitator superfamily (MFS) profile" evidence="7">
    <location>
        <begin position="236"/>
        <end position="426"/>
    </location>
</feature>
<feature type="transmembrane region" description="Helical" evidence="6">
    <location>
        <begin position="330"/>
        <end position="356"/>
    </location>
</feature>
<dbReference type="KEGG" id="jte:ASJ30_07185"/>
<dbReference type="EMBL" id="CP013290">
    <property type="protein sequence ID" value="APH01354.1"/>
    <property type="molecule type" value="Genomic_DNA"/>
</dbReference>